<comment type="caution">
    <text evidence="4">The sequence shown here is derived from an EMBL/GenBank/DDBJ whole genome shotgun (WGS) entry which is preliminary data.</text>
</comment>
<dbReference type="Proteomes" id="UP000678393">
    <property type="component" value="Unassembled WGS sequence"/>
</dbReference>
<dbReference type="SUPFAM" id="SSF117281">
    <property type="entry name" value="Kelch motif"/>
    <property type="match status" value="1"/>
</dbReference>
<dbReference type="Pfam" id="PF00651">
    <property type="entry name" value="BTB"/>
    <property type="match status" value="1"/>
</dbReference>
<proteinExistence type="predicted"/>
<dbReference type="Gene3D" id="1.25.40.420">
    <property type="match status" value="1"/>
</dbReference>
<dbReference type="PROSITE" id="PS50097">
    <property type="entry name" value="BTB"/>
    <property type="match status" value="1"/>
</dbReference>
<dbReference type="Gene3D" id="3.30.710.10">
    <property type="entry name" value="Potassium Channel Kv1.1, Chain A"/>
    <property type="match status" value="1"/>
</dbReference>
<dbReference type="InterPro" id="IPR015915">
    <property type="entry name" value="Kelch-typ_b-propeller"/>
</dbReference>
<dbReference type="Pfam" id="PF07707">
    <property type="entry name" value="BACK"/>
    <property type="match status" value="1"/>
</dbReference>
<dbReference type="EMBL" id="CAJHNH020000095">
    <property type="protein sequence ID" value="CAG5115261.1"/>
    <property type="molecule type" value="Genomic_DNA"/>
</dbReference>
<evidence type="ECO:0000256" key="2">
    <source>
        <dbReference type="ARBA" id="ARBA00022737"/>
    </source>
</evidence>
<dbReference type="SUPFAM" id="SSF54695">
    <property type="entry name" value="POZ domain"/>
    <property type="match status" value="1"/>
</dbReference>
<protein>
    <recommendedName>
        <fullName evidence="3">BTB domain-containing protein</fullName>
    </recommendedName>
</protein>
<dbReference type="OrthoDB" id="6435570at2759"/>
<sequence length="628" mass="71973">MAVSDCMARAVVQAMAEQLERSKFYDITIVVKQRHFHCHRFQLSACSEYFRRKFSSGMKESHADIVDIKEIEPDIFSLVIDCIYKAKYVLNTENATRLWHAANWLEIDFLIESCETFHTNNLSIHNCVDVYLNAKVLKSDMVMRLSWELIVKEFEYLRQTEKILMLDYEDIMKLLEIDALSVPSEDVMIDVIMRWTRFSWGPTTVTVEEDCSGATAETPPPYTELVGFVSSNDSRSEKRKKQIVEDIQGQNNINALEEQYVAENEDIQKEANPRAQFLPSLLSAAKICLVSLTRIQTLFESELIRENRKAFDVVMEGLRYQTQPGRRHDYCPPIAIHRSSSELKNVIMSMFVQADQVKMSCMTLENEWFTLAAPPAHLAQCKAVSYENDIYALPTTAYQYAFKYDSKTNTWRQLEAPINTARPNISIVVLDQYIYAIGGDNCTAIERFSAADEQKAPGTGKWETVGQLRHAVTNIAMTTSESNIFVLGIASEDSSSIIVQRFDTQTMSTFINLHEMPGSSKNMIVFRQEKRSYLLQETGALWKTVVSDERVLSLHFQGMVWENPVELESAIICNNELLVFVKTADPQLPREWDTTRYPEFKHVKIVDREINCVLNNVVPKTHLTAKEA</sequence>
<dbReference type="InterPro" id="IPR011333">
    <property type="entry name" value="SKP1/BTB/POZ_sf"/>
</dbReference>
<dbReference type="Gene3D" id="2.120.10.80">
    <property type="entry name" value="Kelch-type beta propeller"/>
    <property type="match status" value="1"/>
</dbReference>
<keyword evidence="5" id="KW-1185">Reference proteome</keyword>
<dbReference type="CDD" id="cd18186">
    <property type="entry name" value="BTB_POZ_ZBTB_KLHL-like"/>
    <property type="match status" value="1"/>
</dbReference>
<dbReference type="AlphaFoldDB" id="A0A8S3YIG2"/>
<reference evidence="4" key="1">
    <citation type="submission" date="2021-04" db="EMBL/GenBank/DDBJ databases">
        <authorList>
            <consortium name="Molecular Ecology Group"/>
        </authorList>
    </citation>
    <scope>NUCLEOTIDE SEQUENCE</scope>
</reference>
<dbReference type="PANTHER" id="PTHR24412:SF489">
    <property type="entry name" value="RING FINGER DOMAIN AND KELCH REPEAT-CONTAINING PROTEIN DDB_G0271372"/>
    <property type="match status" value="1"/>
</dbReference>
<dbReference type="InterPro" id="IPR011705">
    <property type="entry name" value="BACK"/>
</dbReference>
<keyword evidence="1" id="KW-0880">Kelch repeat</keyword>
<dbReference type="PIRSF" id="PIRSF037037">
    <property type="entry name" value="Kelch-like_protein_gigaxonin"/>
    <property type="match status" value="1"/>
</dbReference>
<dbReference type="PANTHER" id="PTHR24412">
    <property type="entry name" value="KELCH PROTEIN"/>
    <property type="match status" value="1"/>
</dbReference>
<evidence type="ECO:0000256" key="1">
    <source>
        <dbReference type="ARBA" id="ARBA00022441"/>
    </source>
</evidence>
<dbReference type="InterPro" id="IPR000210">
    <property type="entry name" value="BTB/POZ_dom"/>
</dbReference>
<evidence type="ECO:0000313" key="4">
    <source>
        <dbReference type="EMBL" id="CAG5115261.1"/>
    </source>
</evidence>
<name>A0A8S3YIG2_9EUPU</name>
<evidence type="ECO:0000313" key="5">
    <source>
        <dbReference type="Proteomes" id="UP000678393"/>
    </source>
</evidence>
<dbReference type="InterPro" id="IPR017096">
    <property type="entry name" value="BTB-kelch_protein"/>
</dbReference>
<feature type="domain" description="BTB" evidence="3">
    <location>
        <begin position="25"/>
        <end position="92"/>
    </location>
</feature>
<evidence type="ECO:0000259" key="3">
    <source>
        <dbReference type="PROSITE" id="PS50097"/>
    </source>
</evidence>
<gene>
    <name evidence="4" type="ORF">CUNI_LOCUS819</name>
</gene>
<accession>A0A8S3YIG2</accession>
<dbReference type="SMART" id="SM00225">
    <property type="entry name" value="BTB"/>
    <property type="match status" value="1"/>
</dbReference>
<organism evidence="4 5">
    <name type="scientific">Candidula unifasciata</name>
    <dbReference type="NCBI Taxonomy" id="100452"/>
    <lineage>
        <taxon>Eukaryota</taxon>
        <taxon>Metazoa</taxon>
        <taxon>Spiralia</taxon>
        <taxon>Lophotrochozoa</taxon>
        <taxon>Mollusca</taxon>
        <taxon>Gastropoda</taxon>
        <taxon>Heterobranchia</taxon>
        <taxon>Euthyneura</taxon>
        <taxon>Panpulmonata</taxon>
        <taxon>Eupulmonata</taxon>
        <taxon>Stylommatophora</taxon>
        <taxon>Helicina</taxon>
        <taxon>Helicoidea</taxon>
        <taxon>Geomitridae</taxon>
        <taxon>Candidula</taxon>
    </lineage>
</organism>
<keyword evidence="2" id="KW-0677">Repeat</keyword>